<gene>
    <name evidence="1" type="ORF">M9Y10_021776</name>
</gene>
<proteinExistence type="predicted"/>
<reference evidence="1 2" key="1">
    <citation type="submission" date="2024-04" db="EMBL/GenBank/DDBJ databases">
        <title>Tritrichomonas musculus Genome.</title>
        <authorList>
            <person name="Alves-Ferreira E."/>
            <person name="Grigg M."/>
            <person name="Lorenzi H."/>
            <person name="Galac M."/>
        </authorList>
    </citation>
    <scope>NUCLEOTIDE SEQUENCE [LARGE SCALE GENOMIC DNA]</scope>
    <source>
        <strain evidence="1 2">EAF2021</strain>
    </source>
</reference>
<organism evidence="1 2">
    <name type="scientific">Tritrichomonas musculus</name>
    <dbReference type="NCBI Taxonomy" id="1915356"/>
    <lineage>
        <taxon>Eukaryota</taxon>
        <taxon>Metamonada</taxon>
        <taxon>Parabasalia</taxon>
        <taxon>Tritrichomonadida</taxon>
        <taxon>Tritrichomonadidae</taxon>
        <taxon>Tritrichomonas</taxon>
    </lineage>
</organism>
<evidence type="ECO:0000313" key="1">
    <source>
        <dbReference type="EMBL" id="KAK8893359.1"/>
    </source>
</evidence>
<accession>A0ABR2KQM2</accession>
<keyword evidence="2" id="KW-1185">Reference proteome</keyword>
<dbReference type="Proteomes" id="UP001470230">
    <property type="component" value="Unassembled WGS sequence"/>
</dbReference>
<name>A0ABR2KQM2_9EUKA</name>
<comment type="caution">
    <text evidence="1">The sequence shown here is derived from an EMBL/GenBank/DDBJ whole genome shotgun (WGS) entry which is preliminary data.</text>
</comment>
<evidence type="ECO:0000313" key="2">
    <source>
        <dbReference type="Proteomes" id="UP001470230"/>
    </source>
</evidence>
<protein>
    <submittedName>
        <fullName evidence="1">Uncharacterized protein</fullName>
    </submittedName>
</protein>
<sequence>MSFPVMFYSYIIDISWIIRFTIIDFPCFCNMEFIDALPSSNNIFASFNFCDFNRFAKFFSLSEVSPGKCFKRPKYASVERLIGISHPGRNKM</sequence>
<dbReference type="EMBL" id="JAPFFF010000003">
    <property type="protein sequence ID" value="KAK8893359.1"/>
    <property type="molecule type" value="Genomic_DNA"/>
</dbReference>